<dbReference type="InterPro" id="IPR003651">
    <property type="entry name" value="Endonuclease3_FeS-loop_motif"/>
</dbReference>
<dbReference type="PROSITE" id="PS00094">
    <property type="entry name" value="C5_MTASE_1"/>
    <property type="match status" value="1"/>
</dbReference>
<keyword evidence="2 9" id="KW-0489">Methyltransferase</keyword>
<proteinExistence type="inferred from homology"/>
<dbReference type="AlphaFoldDB" id="A0A6I4YNS4"/>
<dbReference type="SUPFAM" id="SSF53335">
    <property type="entry name" value="S-adenosyl-L-methionine-dependent methyltransferases"/>
    <property type="match status" value="1"/>
</dbReference>
<dbReference type="Gene3D" id="3.90.120.10">
    <property type="entry name" value="DNA Methylase, subunit A, domain 2"/>
    <property type="match status" value="1"/>
</dbReference>
<feature type="region of interest" description="Disordered" evidence="12">
    <location>
        <begin position="500"/>
        <end position="521"/>
    </location>
</feature>
<evidence type="ECO:0000256" key="11">
    <source>
        <dbReference type="RuleBase" id="RU000417"/>
    </source>
</evidence>
<evidence type="ECO:0000256" key="9">
    <source>
        <dbReference type="PROSITE-ProRule" id="PRU01016"/>
    </source>
</evidence>
<dbReference type="SMART" id="SM00478">
    <property type="entry name" value="ENDO3c"/>
    <property type="match status" value="1"/>
</dbReference>
<comment type="catalytic activity">
    <reaction evidence="11">
        <text>a 2'-deoxycytidine in DNA + S-adenosyl-L-methionine = a 5-methyl-2'-deoxycytidine in DNA + S-adenosyl-L-homocysteine + H(+)</text>
        <dbReference type="Rhea" id="RHEA:13681"/>
        <dbReference type="Rhea" id="RHEA-COMP:11369"/>
        <dbReference type="Rhea" id="RHEA-COMP:11370"/>
        <dbReference type="ChEBI" id="CHEBI:15378"/>
        <dbReference type="ChEBI" id="CHEBI:57856"/>
        <dbReference type="ChEBI" id="CHEBI:59789"/>
        <dbReference type="ChEBI" id="CHEBI:85452"/>
        <dbReference type="ChEBI" id="CHEBI:85454"/>
        <dbReference type="EC" id="2.1.1.37"/>
    </reaction>
</comment>
<feature type="region of interest" description="Disordered" evidence="12">
    <location>
        <begin position="36"/>
        <end position="55"/>
    </location>
</feature>
<keyword evidence="15" id="KW-1185">Reference proteome</keyword>
<dbReference type="GO" id="GO:0006284">
    <property type="term" value="P:base-excision repair"/>
    <property type="evidence" value="ECO:0007669"/>
    <property type="project" value="InterPro"/>
</dbReference>
<dbReference type="PANTHER" id="PTHR10629:SF52">
    <property type="entry name" value="DNA (CYTOSINE-5)-METHYLTRANSFERASE 1"/>
    <property type="match status" value="1"/>
</dbReference>
<dbReference type="GO" id="GO:0009307">
    <property type="term" value="P:DNA restriction-modification system"/>
    <property type="evidence" value="ECO:0007669"/>
    <property type="project" value="UniProtKB-KW"/>
</dbReference>
<dbReference type="PROSITE" id="PS00095">
    <property type="entry name" value="C5_MTASE_2"/>
    <property type="match status" value="1"/>
</dbReference>
<dbReference type="EMBL" id="WVHK01000014">
    <property type="protein sequence ID" value="MXV19175.1"/>
    <property type="molecule type" value="Genomic_DNA"/>
</dbReference>
<comment type="cofactor">
    <cofactor evidence="1">
        <name>[4Fe-4S] cluster</name>
        <dbReference type="ChEBI" id="CHEBI:49883"/>
    </cofactor>
</comment>
<dbReference type="InterPro" id="IPR029063">
    <property type="entry name" value="SAM-dependent_MTases_sf"/>
</dbReference>
<dbReference type="InterPro" id="IPR031303">
    <property type="entry name" value="C5_meth_CS"/>
</dbReference>
<keyword evidence="3 9" id="KW-0808">Transferase</keyword>
<gene>
    <name evidence="14" type="primary">dcm</name>
    <name evidence="14" type="ORF">GLX28_05955</name>
</gene>
<evidence type="ECO:0000256" key="10">
    <source>
        <dbReference type="RuleBase" id="RU000416"/>
    </source>
</evidence>
<evidence type="ECO:0000259" key="13">
    <source>
        <dbReference type="SMART" id="SM00478"/>
    </source>
</evidence>
<evidence type="ECO:0000256" key="1">
    <source>
        <dbReference type="ARBA" id="ARBA00001966"/>
    </source>
</evidence>
<feature type="active site" evidence="9">
    <location>
        <position position="397"/>
    </location>
</feature>
<dbReference type="GO" id="GO:0003886">
    <property type="term" value="F:DNA (cytosine-5-)-methyltransferase activity"/>
    <property type="evidence" value="ECO:0007669"/>
    <property type="project" value="UniProtKB-EC"/>
</dbReference>
<keyword evidence="5" id="KW-0479">Metal-binding</keyword>
<evidence type="ECO:0000256" key="2">
    <source>
        <dbReference type="ARBA" id="ARBA00022603"/>
    </source>
</evidence>
<dbReference type="EC" id="2.1.1.37" evidence="11"/>
<dbReference type="GO" id="GO:0046872">
    <property type="term" value="F:metal ion binding"/>
    <property type="evidence" value="ECO:0007669"/>
    <property type="project" value="UniProtKB-KW"/>
</dbReference>
<dbReference type="Gene3D" id="1.10.340.30">
    <property type="entry name" value="Hypothetical protein, domain 2"/>
    <property type="match status" value="1"/>
</dbReference>
<evidence type="ECO:0000256" key="7">
    <source>
        <dbReference type="ARBA" id="ARBA00023004"/>
    </source>
</evidence>
<dbReference type="GO" id="GO:0051539">
    <property type="term" value="F:4 iron, 4 sulfur cluster binding"/>
    <property type="evidence" value="ECO:0007669"/>
    <property type="project" value="InterPro"/>
</dbReference>
<dbReference type="GO" id="GO:0003677">
    <property type="term" value="F:DNA binding"/>
    <property type="evidence" value="ECO:0007669"/>
    <property type="project" value="TreeGrafter"/>
</dbReference>
<dbReference type="GO" id="GO:0032259">
    <property type="term" value="P:methylation"/>
    <property type="evidence" value="ECO:0007669"/>
    <property type="project" value="UniProtKB-KW"/>
</dbReference>
<dbReference type="NCBIfam" id="TIGR00675">
    <property type="entry name" value="dcm"/>
    <property type="match status" value="1"/>
</dbReference>
<feature type="domain" description="HhH-GPD" evidence="13">
    <location>
        <begin position="117"/>
        <end position="281"/>
    </location>
</feature>
<dbReference type="GO" id="GO:0016787">
    <property type="term" value="F:hydrolase activity"/>
    <property type="evidence" value="ECO:0007669"/>
    <property type="project" value="UniProtKB-ARBA"/>
</dbReference>
<sequence>MSVLQPMNHPEPTNMEGPEIASSKIVERAWNPLPSTAGRGLHDGVKGRSPTKADTQWRARMDAQLQGQGRSLDSARATRKDFENRVLTLTSALAALYGTASLGNVADPVEEVVFMILSRRAPIAMARAILNELMMIPGGLRGLPALGQEELSARLQPLGIQNIRAGQVFTAIEHLNRVYSDQDVYEALRGLSDKALLTALEDIPGLSRKTALCVMLYSFGRDVFPVDTHVARVLQRTRLLDSIGINLDGLDEKSIQLRVEDAVPPSLRGQLRINMIHHGQAVCHARVPECDTCPIRLLCATGRERLREQALAENRLTLVDMFCGAGGLSEGFRRAGYRTVLAVDADEHAMRTYRLNHPEVDEDAMLCRDIRDFRGEAEQIRATVGGEIDVLVGGPPCQGFSRAGLRAKTAHGAGPASDDERNHLFRELVDLLEVLRPRAMVMENVPGMGEVRYQDGSTFVDATRDAMESVGYHTTTWLLNAAAYGVPQDRVRRIIVGIRDGDAPTEPPPPTHNAPSTQHQVDSLAPHLRQRAVTLGESLAGLPPLGVGKGENIAVLDGQLLTGHVARYNNPEDLGRFQTIEPGESYRSLVARRPDLKIYNHETFADKYFKLPADRPSRTIVAHLQRDGNGYIHPEQLRSITPREAARLQSFDDGYLFTGPLTKVFRQIGNAVPPLLAEAIGRHIRDHLEKLDRDAARD</sequence>
<dbReference type="InterPro" id="IPR023170">
    <property type="entry name" value="HhH_base_excis_C"/>
</dbReference>
<evidence type="ECO:0000256" key="8">
    <source>
        <dbReference type="ARBA" id="ARBA00023014"/>
    </source>
</evidence>
<keyword evidence="7" id="KW-0408">Iron</keyword>
<dbReference type="PRINTS" id="PR00105">
    <property type="entry name" value="C5METTRFRASE"/>
</dbReference>
<accession>A0A6I4YNS4</accession>
<keyword evidence="4 9" id="KW-0949">S-adenosyl-L-methionine</keyword>
<dbReference type="InterPro" id="IPR003265">
    <property type="entry name" value="HhH-GPD_domain"/>
</dbReference>
<keyword evidence="8" id="KW-0411">Iron-sulfur</keyword>
<dbReference type="SMART" id="SM00525">
    <property type="entry name" value="FES"/>
    <property type="match status" value="1"/>
</dbReference>
<dbReference type="PANTHER" id="PTHR10629">
    <property type="entry name" value="CYTOSINE-SPECIFIC METHYLTRANSFERASE"/>
    <property type="match status" value="1"/>
</dbReference>
<organism evidence="14 15">
    <name type="scientific">Deinococcus xianganensis</name>
    <dbReference type="NCBI Taxonomy" id="1507289"/>
    <lineage>
        <taxon>Bacteria</taxon>
        <taxon>Thermotogati</taxon>
        <taxon>Deinococcota</taxon>
        <taxon>Deinococci</taxon>
        <taxon>Deinococcales</taxon>
        <taxon>Deinococcaceae</taxon>
        <taxon>Deinococcus</taxon>
    </lineage>
</organism>
<comment type="caution">
    <text evidence="14">The sequence shown here is derived from an EMBL/GenBank/DDBJ whole genome shotgun (WGS) entry which is preliminary data.</text>
</comment>
<dbReference type="Gene3D" id="1.10.1670.10">
    <property type="entry name" value="Helix-hairpin-Helix base-excision DNA repair enzymes (C-terminal)"/>
    <property type="match status" value="1"/>
</dbReference>
<reference evidence="14 15" key="1">
    <citation type="submission" date="2019-11" db="EMBL/GenBank/DDBJ databases">
        <title>Genome sequence of Deinococcus xianganensis Y35, AI-2 producing algicidal bacterium, isolated from lake water.</title>
        <authorList>
            <person name="Li Y."/>
        </authorList>
    </citation>
    <scope>NUCLEOTIDE SEQUENCE [LARGE SCALE GENOMIC DNA]</scope>
    <source>
        <strain evidence="14 15">Y35</strain>
    </source>
</reference>
<evidence type="ECO:0000313" key="14">
    <source>
        <dbReference type="EMBL" id="MXV19175.1"/>
    </source>
</evidence>
<dbReference type="PROSITE" id="PS51679">
    <property type="entry name" value="SAM_MT_C5"/>
    <property type="match status" value="1"/>
</dbReference>
<keyword evidence="6" id="KW-0680">Restriction system</keyword>
<evidence type="ECO:0000313" key="15">
    <source>
        <dbReference type="Proteomes" id="UP000430519"/>
    </source>
</evidence>
<dbReference type="CDD" id="cd00056">
    <property type="entry name" value="ENDO3c"/>
    <property type="match status" value="1"/>
</dbReference>
<comment type="similarity">
    <text evidence="9 10">Belongs to the class I-like SAM-binding methyltransferase superfamily. C5-methyltransferase family.</text>
</comment>
<dbReference type="InterPro" id="IPR018117">
    <property type="entry name" value="C5_DNA_meth_AS"/>
</dbReference>
<evidence type="ECO:0000256" key="3">
    <source>
        <dbReference type="ARBA" id="ARBA00022679"/>
    </source>
</evidence>
<evidence type="ECO:0000256" key="4">
    <source>
        <dbReference type="ARBA" id="ARBA00022691"/>
    </source>
</evidence>
<dbReference type="InterPro" id="IPR001525">
    <property type="entry name" value="C5_MeTfrase"/>
</dbReference>
<evidence type="ECO:0000256" key="5">
    <source>
        <dbReference type="ARBA" id="ARBA00022723"/>
    </source>
</evidence>
<evidence type="ECO:0000256" key="12">
    <source>
        <dbReference type="SAM" id="MobiDB-lite"/>
    </source>
</evidence>
<dbReference type="Pfam" id="PF00145">
    <property type="entry name" value="DNA_methylase"/>
    <property type="match status" value="1"/>
</dbReference>
<dbReference type="SUPFAM" id="SSF48150">
    <property type="entry name" value="DNA-glycosylase"/>
    <property type="match status" value="1"/>
</dbReference>
<dbReference type="InterPro" id="IPR050390">
    <property type="entry name" value="C5-Methyltransferase"/>
</dbReference>
<dbReference type="GO" id="GO:0044027">
    <property type="term" value="P:negative regulation of gene expression via chromosomal CpG island methylation"/>
    <property type="evidence" value="ECO:0007669"/>
    <property type="project" value="TreeGrafter"/>
</dbReference>
<evidence type="ECO:0000256" key="6">
    <source>
        <dbReference type="ARBA" id="ARBA00022747"/>
    </source>
</evidence>
<name>A0A6I4YNS4_9DEIO</name>
<dbReference type="InterPro" id="IPR011257">
    <property type="entry name" value="DNA_glycosylase"/>
</dbReference>
<dbReference type="Gene3D" id="3.40.50.150">
    <property type="entry name" value="Vaccinia Virus protein VP39"/>
    <property type="match status" value="1"/>
</dbReference>
<dbReference type="RefSeq" id="WP_160977655.1">
    <property type="nucleotide sequence ID" value="NZ_WVHK01000014.1"/>
</dbReference>
<protein>
    <recommendedName>
        <fullName evidence="11">Cytosine-specific methyltransferase</fullName>
        <ecNumber evidence="11">2.1.1.37</ecNumber>
    </recommendedName>
</protein>
<dbReference type="Proteomes" id="UP000430519">
    <property type="component" value="Unassembled WGS sequence"/>
</dbReference>